<protein>
    <recommendedName>
        <fullName evidence="6">HYDIN/VesB/CFA65-like Ig-like domain-containing protein</fullName>
    </recommendedName>
</protein>
<evidence type="ECO:0000256" key="5">
    <source>
        <dbReference type="ARBA" id="ARBA00023273"/>
    </source>
</evidence>
<evidence type="ECO:0000313" key="8">
    <source>
        <dbReference type="Proteomes" id="UP001488838"/>
    </source>
</evidence>
<dbReference type="InterPro" id="IPR013783">
    <property type="entry name" value="Ig-like_fold"/>
</dbReference>
<dbReference type="InterPro" id="IPR053879">
    <property type="entry name" value="HYDIN_VesB_CFA65-like_Ig"/>
</dbReference>
<dbReference type="Gene3D" id="2.60.40.10">
    <property type="entry name" value="Immunoglobulins"/>
    <property type="match status" value="1"/>
</dbReference>
<proteinExistence type="predicted"/>
<dbReference type="GO" id="GO:0005737">
    <property type="term" value="C:cytoplasm"/>
    <property type="evidence" value="ECO:0007669"/>
    <property type="project" value="UniProtKB-SubCell"/>
</dbReference>
<dbReference type="Pfam" id="PF22544">
    <property type="entry name" value="HYDIN_VesB_CFA65-like_Ig"/>
    <property type="match status" value="1"/>
</dbReference>
<accession>A0AAW0H348</accession>
<evidence type="ECO:0000256" key="4">
    <source>
        <dbReference type="ARBA" id="ARBA00023069"/>
    </source>
</evidence>
<evidence type="ECO:0000256" key="1">
    <source>
        <dbReference type="ARBA" id="ARBA00004138"/>
    </source>
</evidence>
<name>A0AAW0H348_MYOGA</name>
<keyword evidence="8" id="KW-1185">Reference proteome</keyword>
<dbReference type="PANTHER" id="PTHR45912">
    <property type="entry name" value="CILIA- AND FLAGELLA-ASSOCIATED PROTEIN 47"/>
    <property type="match status" value="1"/>
</dbReference>
<dbReference type="PANTHER" id="PTHR45912:SF3">
    <property type="entry name" value="CILIA- AND FLAGELLA-ASSOCIATED PROTEIN 47"/>
    <property type="match status" value="1"/>
</dbReference>
<keyword evidence="5" id="KW-0966">Cell projection</keyword>
<dbReference type="GO" id="GO:0005929">
    <property type="term" value="C:cilium"/>
    <property type="evidence" value="ECO:0007669"/>
    <property type="project" value="UniProtKB-SubCell"/>
</dbReference>
<dbReference type="Proteomes" id="UP001488838">
    <property type="component" value="Unassembled WGS sequence"/>
</dbReference>
<keyword evidence="4" id="KW-0969">Cilium</keyword>
<evidence type="ECO:0000313" key="7">
    <source>
        <dbReference type="EMBL" id="KAK7797017.1"/>
    </source>
</evidence>
<gene>
    <name evidence="7" type="ORF">U0070_021119</name>
</gene>
<evidence type="ECO:0000256" key="3">
    <source>
        <dbReference type="ARBA" id="ARBA00022490"/>
    </source>
</evidence>
<dbReference type="EMBL" id="JBBHLL010000930">
    <property type="protein sequence ID" value="KAK7797017.1"/>
    <property type="molecule type" value="Genomic_DNA"/>
</dbReference>
<feature type="non-terminal residue" evidence="7">
    <location>
        <position position="1"/>
    </location>
</feature>
<organism evidence="7 8">
    <name type="scientific">Myodes glareolus</name>
    <name type="common">Bank vole</name>
    <name type="synonym">Clethrionomys glareolus</name>
    <dbReference type="NCBI Taxonomy" id="447135"/>
    <lineage>
        <taxon>Eukaryota</taxon>
        <taxon>Metazoa</taxon>
        <taxon>Chordata</taxon>
        <taxon>Craniata</taxon>
        <taxon>Vertebrata</taxon>
        <taxon>Euteleostomi</taxon>
        <taxon>Mammalia</taxon>
        <taxon>Eutheria</taxon>
        <taxon>Euarchontoglires</taxon>
        <taxon>Glires</taxon>
        <taxon>Rodentia</taxon>
        <taxon>Myomorpha</taxon>
        <taxon>Muroidea</taxon>
        <taxon>Cricetidae</taxon>
        <taxon>Arvicolinae</taxon>
        <taxon>Myodes</taxon>
    </lineage>
</organism>
<evidence type="ECO:0000256" key="2">
    <source>
        <dbReference type="ARBA" id="ARBA00004496"/>
    </source>
</evidence>
<keyword evidence="3" id="KW-0963">Cytoplasm</keyword>
<evidence type="ECO:0000259" key="6">
    <source>
        <dbReference type="Pfam" id="PF22544"/>
    </source>
</evidence>
<comment type="caution">
    <text evidence="7">The sequence shown here is derived from an EMBL/GenBank/DDBJ whole genome shotgun (WGS) entry which is preliminary data.</text>
</comment>
<reference evidence="7 8" key="1">
    <citation type="journal article" date="2023" name="bioRxiv">
        <title>Conserved and derived expression patterns and positive selection on dental genes reveal complex evolutionary context of ever-growing rodent molars.</title>
        <authorList>
            <person name="Calamari Z.T."/>
            <person name="Song A."/>
            <person name="Cohen E."/>
            <person name="Akter M."/>
            <person name="Roy R.D."/>
            <person name="Hallikas O."/>
            <person name="Christensen M.M."/>
            <person name="Li P."/>
            <person name="Marangoni P."/>
            <person name="Jernvall J."/>
            <person name="Klein O.D."/>
        </authorList>
    </citation>
    <scope>NUCLEOTIDE SEQUENCE [LARGE SCALE GENOMIC DNA]</scope>
    <source>
        <strain evidence="7">V071</strain>
    </source>
</reference>
<comment type="subcellular location">
    <subcellularLocation>
        <location evidence="1">Cell projection</location>
        <location evidence="1">Cilium</location>
    </subcellularLocation>
    <subcellularLocation>
        <location evidence="2">Cytoplasm</location>
    </subcellularLocation>
</comment>
<dbReference type="AlphaFoldDB" id="A0AAW0H348"/>
<feature type="domain" description="HYDIN/VesB/CFA65-like Ig-like" evidence="6">
    <location>
        <begin position="24"/>
        <end position="103"/>
    </location>
</feature>
<sequence>DNFSLSSFYYQVGHTKVTFLEPRILFSNSPQGLTTWRKAILHNIGQNHAYFKVCDQSLLPTINIVPSEGIIPFGGITVLNISSTPTVAEKFDTRAKVAIHHANVIDLRIGGSVEIADVEILPNVFNFSGTYVGTTEVIPFLIKNKGVTRAKVEFNLKDFPLFAMDFKGNAGEFKNTDVPYMYAIEVEESTSVECGITFSPIEVSSVFCYGVEYK</sequence>
<dbReference type="GO" id="GO:0007288">
    <property type="term" value="P:sperm axoneme assembly"/>
    <property type="evidence" value="ECO:0007669"/>
    <property type="project" value="TreeGrafter"/>
</dbReference>